<name>A0ABV9KTZ9_9BACT</name>
<proteinExistence type="predicted"/>
<dbReference type="RefSeq" id="WP_379994726.1">
    <property type="nucleotide sequence ID" value="NZ_JBHSGN010000057.1"/>
</dbReference>
<protein>
    <submittedName>
        <fullName evidence="1">Uncharacterized protein</fullName>
    </submittedName>
</protein>
<keyword evidence="2" id="KW-1185">Reference proteome</keyword>
<evidence type="ECO:0000313" key="1">
    <source>
        <dbReference type="EMBL" id="MFC4673445.1"/>
    </source>
</evidence>
<evidence type="ECO:0000313" key="2">
    <source>
        <dbReference type="Proteomes" id="UP001596023"/>
    </source>
</evidence>
<reference evidence="2" key="1">
    <citation type="journal article" date="2019" name="Int. J. Syst. Evol. Microbiol.">
        <title>The Global Catalogue of Microorganisms (GCM) 10K type strain sequencing project: providing services to taxonomists for standard genome sequencing and annotation.</title>
        <authorList>
            <consortium name="The Broad Institute Genomics Platform"/>
            <consortium name="The Broad Institute Genome Sequencing Center for Infectious Disease"/>
            <person name="Wu L."/>
            <person name="Ma J."/>
        </authorList>
    </citation>
    <scope>NUCLEOTIDE SEQUENCE [LARGE SCALE GENOMIC DNA]</scope>
    <source>
        <strain evidence="2">CCUG 66188</strain>
    </source>
</reference>
<sequence>MNIVRFPLEGLSADYGDIILDSVSGNVDVIVVIFGREVLHETYSPDTEGKVYIRDIGALAMSYDPVQDIVLEEGQDGTFIRVDFLIRELPDPDPTIICSVFIYRCDAETGGTLDTHLLTDMPLSRVIEKQVQPRGWEFVSFYGPGEIIVQALYIGEDDDVQQQITIGTVPTNDGTYYRYDVSPGVIASRCGITVDRLISYEVGKQGSETIRFIVNNLPVKNETAFIFRNTFGAQETFTCTGDATTEEKWTRDFGNIGRKQRQISRDVERGITVNTGHIDRGTVALLEDLLNAQQIRLLEDGILREVTIMQETVKVTSRKDDMASIEFKYRYASNNQLQARIEGGRIFDHTFDDSFN</sequence>
<gene>
    <name evidence="1" type="ORF">ACFO6W_07060</name>
</gene>
<accession>A0ABV9KTZ9</accession>
<comment type="caution">
    <text evidence="1">The sequence shown here is derived from an EMBL/GenBank/DDBJ whole genome shotgun (WGS) entry which is preliminary data.</text>
</comment>
<dbReference type="EMBL" id="JBHSGN010000057">
    <property type="protein sequence ID" value="MFC4673445.1"/>
    <property type="molecule type" value="Genomic_DNA"/>
</dbReference>
<organism evidence="1 2">
    <name type="scientific">Dysgonomonas termitidis</name>
    <dbReference type="NCBI Taxonomy" id="1516126"/>
    <lineage>
        <taxon>Bacteria</taxon>
        <taxon>Pseudomonadati</taxon>
        <taxon>Bacteroidota</taxon>
        <taxon>Bacteroidia</taxon>
        <taxon>Bacteroidales</taxon>
        <taxon>Dysgonomonadaceae</taxon>
        <taxon>Dysgonomonas</taxon>
    </lineage>
</organism>
<dbReference type="Proteomes" id="UP001596023">
    <property type="component" value="Unassembled WGS sequence"/>
</dbReference>